<keyword evidence="2" id="KW-1185">Reference proteome</keyword>
<dbReference type="EMBL" id="CP036349">
    <property type="protein sequence ID" value="QDV75138.1"/>
    <property type="molecule type" value="Genomic_DNA"/>
</dbReference>
<evidence type="ECO:0000313" key="2">
    <source>
        <dbReference type="Proteomes" id="UP000316426"/>
    </source>
</evidence>
<dbReference type="InterPro" id="IPR018247">
    <property type="entry name" value="EF_Hand_1_Ca_BS"/>
</dbReference>
<dbReference type="Proteomes" id="UP000316426">
    <property type="component" value="Chromosome"/>
</dbReference>
<dbReference type="RefSeq" id="WP_145114165.1">
    <property type="nucleotide sequence ID" value="NZ_CP036349.1"/>
</dbReference>
<dbReference type="AlphaFoldDB" id="A0A518KBI3"/>
<proteinExistence type="predicted"/>
<name>A0A518KBI3_9BACT</name>
<evidence type="ECO:0008006" key="3">
    <source>
        <dbReference type="Google" id="ProtNLM"/>
    </source>
</evidence>
<reference evidence="1 2" key="1">
    <citation type="submission" date="2019-02" db="EMBL/GenBank/DDBJ databases">
        <title>Deep-cultivation of Planctomycetes and their phenomic and genomic characterization uncovers novel biology.</title>
        <authorList>
            <person name="Wiegand S."/>
            <person name="Jogler M."/>
            <person name="Boedeker C."/>
            <person name="Pinto D."/>
            <person name="Vollmers J."/>
            <person name="Rivas-Marin E."/>
            <person name="Kohn T."/>
            <person name="Peeters S.H."/>
            <person name="Heuer A."/>
            <person name="Rast P."/>
            <person name="Oberbeckmann S."/>
            <person name="Bunk B."/>
            <person name="Jeske O."/>
            <person name="Meyerdierks A."/>
            <person name="Storesund J.E."/>
            <person name="Kallscheuer N."/>
            <person name="Luecker S."/>
            <person name="Lage O.M."/>
            <person name="Pohl T."/>
            <person name="Merkel B.J."/>
            <person name="Hornburger P."/>
            <person name="Mueller R.-W."/>
            <person name="Bruemmer F."/>
            <person name="Labrenz M."/>
            <person name="Spormann A.M."/>
            <person name="Op den Camp H."/>
            <person name="Overmann J."/>
            <person name="Amann R."/>
            <person name="Jetten M.S.M."/>
            <person name="Mascher T."/>
            <person name="Medema M.H."/>
            <person name="Devos D.P."/>
            <person name="Kaster A.-K."/>
            <person name="Ovreas L."/>
            <person name="Rohde M."/>
            <person name="Galperin M.Y."/>
            <person name="Jogler C."/>
        </authorList>
    </citation>
    <scope>NUCLEOTIDE SEQUENCE [LARGE SCALE GENOMIC DNA]</scope>
    <source>
        <strain evidence="1 2">Spa11</strain>
    </source>
</reference>
<accession>A0A518KBI3</accession>
<gene>
    <name evidence="1" type="ORF">Spa11_33480</name>
</gene>
<sequence>MALLFAPALSHESLAGKVLVLGDDWMLSDYAFDIDPNGTGLLASGLADFLVGEAPASFLVVSDTLPEIPFGPRGLLGNELAQWMGDHGHSWTIDPLADLDFANLASYDALMLGGQVASGEANAIALQKYVLAGGSVLLVGGTGDFGSAQNEADAWAPFLSRFGLSLGNELLAADPGALTQLPVQVETEILPPALASVVWGQGQLAVADVPSNPRTSVFLQGDFAGLGGVSQATLNDVGVAYDSPFLPGDFNDDGRVDAADYTSWRDSQGTTALLAGDATPNSIDAADYETWRLNYGRTAPMALTAATTVPEPCTTGLVAMSAILCWSLAFHRT</sequence>
<evidence type="ECO:0000313" key="1">
    <source>
        <dbReference type="EMBL" id="QDV75138.1"/>
    </source>
</evidence>
<dbReference type="KEGG" id="bmei:Spa11_33480"/>
<dbReference type="PROSITE" id="PS00018">
    <property type="entry name" value="EF_HAND_1"/>
    <property type="match status" value="1"/>
</dbReference>
<protein>
    <recommendedName>
        <fullName evidence="3">Glutamine amidotransferase domain-containing protein</fullName>
    </recommendedName>
</protein>
<organism evidence="1 2">
    <name type="scientific">Botrimarina mediterranea</name>
    <dbReference type="NCBI Taxonomy" id="2528022"/>
    <lineage>
        <taxon>Bacteria</taxon>
        <taxon>Pseudomonadati</taxon>
        <taxon>Planctomycetota</taxon>
        <taxon>Planctomycetia</taxon>
        <taxon>Pirellulales</taxon>
        <taxon>Lacipirellulaceae</taxon>
        <taxon>Botrimarina</taxon>
    </lineage>
</organism>